<dbReference type="EMBL" id="JAPEUR010000016">
    <property type="protein sequence ID" value="KAJ4328052.1"/>
    <property type="molecule type" value="Genomic_DNA"/>
</dbReference>
<comment type="caution">
    <text evidence="2">The sequence shown here is derived from an EMBL/GenBank/DDBJ whole genome shotgun (WGS) entry which is preliminary data.</text>
</comment>
<dbReference type="AlphaFoldDB" id="A0A9W9BSZ2"/>
<name>A0A9W9BSZ2_9HYPO</name>
<dbReference type="OrthoDB" id="4776366at2759"/>
<keyword evidence="1" id="KW-0175">Coiled coil</keyword>
<sequence>MPSSSSAPPNLRDCAAACKKDYDDLLAIVTALAAKKGNSQRPWKSFSAALSHRMNAGEVQDLKSRIEDRQHVMSLLLSDMLNERVRVMSNEVSGLQLTITSWTTRTNAWYRRLLDKQQSLGQQIETLNQQIRTLNRLEDTLRGAIESICSELRGLSLDTQECQQSMNILNSLDY</sequence>
<reference evidence="2" key="1">
    <citation type="submission" date="2022-10" db="EMBL/GenBank/DDBJ databases">
        <title>Tapping the CABI collections for fungal endophytes: first genome assemblies for Collariella, Neodidymelliopsis, Ascochyta clinopodiicola, Didymella pomorum, Didymosphaeria variabile, Neocosmospora piperis and Neocucurbitaria cava.</title>
        <authorList>
            <person name="Hill R."/>
        </authorList>
    </citation>
    <scope>NUCLEOTIDE SEQUENCE</scope>
    <source>
        <strain evidence="2">IMI 366586</strain>
    </source>
</reference>
<dbReference type="Proteomes" id="UP001140502">
    <property type="component" value="Unassembled WGS sequence"/>
</dbReference>
<organism evidence="2 3">
    <name type="scientific">Fusarium piperis</name>
    <dbReference type="NCBI Taxonomy" id="1435070"/>
    <lineage>
        <taxon>Eukaryota</taxon>
        <taxon>Fungi</taxon>
        <taxon>Dikarya</taxon>
        <taxon>Ascomycota</taxon>
        <taxon>Pezizomycotina</taxon>
        <taxon>Sordariomycetes</taxon>
        <taxon>Hypocreomycetidae</taxon>
        <taxon>Hypocreales</taxon>
        <taxon>Nectriaceae</taxon>
        <taxon>Fusarium</taxon>
        <taxon>Fusarium solani species complex</taxon>
    </lineage>
</organism>
<accession>A0A9W9BSZ2</accession>
<evidence type="ECO:0000313" key="3">
    <source>
        <dbReference type="Proteomes" id="UP001140502"/>
    </source>
</evidence>
<protein>
    <submittedName>
        <fullName evidence="2">Uncharacterized protein</fullName>
    </submittedName>
</protein>
<feature type="coiled-coil region" evidence="1">
    <location>
        <begin position="110"/>
        <end position="147"/>
    </location>
</feature>
<proteinExistence type="predicted"/>
<evidence type="ECO:0000256" key="1">
    <source>
        <dbReference type="SAM" id="Coils"/>
    </source>
</evidence>
<keyword evidence="3" id="KW-1185">Reference proteome</keyword>
<evidence type="ECO:0000313" key="2">
    <source>
        <dbReference type="EMBL" id="KAJ4328052.1"/>
    </source>
</evidence>
<gene>
    <name evidence="2" type="ORF">N0V84_001582</name>
</gene>